<proteinExistence type="predicted"/>
<dbReference type="AlphaFoldDB" id="A0A2P2IV71"/>
<feature type="region of interest" description="Disordered" evidence="1">
    <location>
        <begin position="13"/>
        <end position="33"/>
    </location>
</feature>
<reference evidence="2" key="1">
    <citation type="submission" date="2018-02" db="EMBL/GenBank/DDBJ databases">
        <title>Rhizophora mucronata_Transcriptome.</title>
        <authorList>
            <person name="Meera S.P."/>
            <person name="Sreeshan A."/>
            <person name="Augustine A."/>
        </authorList>
    </citation>
    <scope>NUCLEOTIDE SEQUENCE</scope>
    <source>
        <tissue evidence="2">Leaf</tissue>
    </source>
</reference>
<accession>A0A2P2IV71</accession>
<sequence length="33" mass="3490">MIKLASSAGTSFCYYHSSTDQPKPGVPASSSFH</sequence>
<protein>
    <submittedName>
        <fullName evidence="2">Uncharacterized protein</fullName>
    </submittedName>
</protein>
<name>A0A2P2IV71_RHIMU</name>
<evidence type="ECO:0000256" key="1">
    <source>
        <dbReference type="SAM" id="MobiDB-lite"/>
    </source>
</evidence>
<dbReference type="EMBL" id="GGEC01004610">
    <property type="protein sequence ID" value="MBW85093.1"/>
    <property type="molecule type" value="Transcribed_RNA"/>
</dbReference>
<organism evidence="2">
    <name type="scientific">Rhizophora mucronata</name>
    <name type="common">Asiatic mangrove</name>
    <dbReference type="NCBI Taxonomy" id="61149"/>
    <lineage>
        <taxon>Eukaryota</taxon>
        <taxon>Viridiplantae</taxon>
        <taxon>Streptophyta</taxon>
        <taxon>Embryophyta</taxon>
        <taxon>Tracheophyta</taxon>
        <taxon>Spermatophyta</taxon>
        <taxon>Magnoliopsida</taxon>
        <taxon>eudicotyledons</taxon>
        <taxon>Gunneridae</taxon>
        <taxon>Pentapetalae</taxon>
        <taxon>rosids</taxon>
        <taxon>fabids</taxon>
        <taxon>Malpighiales</taxon>
        <taxon>Rhizophoraceae</taxon>
        <taxon>Rhizophora</taxon>
    </lineage>
</organism>
<evidence type="ECO:0000313" key="2">
    <source>
        <dbReference type="EMBL" id="MBW85093.1"/>
    </source>
</evidence>